<dbReference type="GO" id="GO:0000776">
    <property type="term" value="C:kinetochore"/>
    <property type="evidence" value="ECO:0007669"/>
    <property type="project" value="UniProtKB-KW"/>
</dbReference>
<feature type="repeat" description="WD" evidence="18">
    <location>
        <begin position="97"/>
        <end position="138"/>
    </location>
</feature>
<evidence type="ECO:0000256" key="1">
    <source>
        <dbReference type="ARBA" id="ARBA00004245"/>
    </source>
</evidence>
<dbReference type="Pfam" id="PF00560">
    <property type="entry name" value="LRR_1"/>
    <property type="match status" value="1"/>
</dbReference>
<evidence type="ECO:0000256" key="10">
    <source>
        <dbReference type="ARBA" id="ARBA00022729"/>
    </source>
</evidence>
<dbReference type="FunFam" id="3.80.10.10:FF:000041">
    <property type="entry name" value="LRR receptor-like serine/threonine-protein kinase ERECTA"/>
    <property type="match status" value="1"/>
</dbReference>
<dbReference type="PROSITE" id="PS00678">
    <property type="entry name" value="WD_REPEATS_1"/>
    <property type="match status" value="2"/>
</dbReference>
<dbReference type="PRINTS" id="PR00320">
    <property type="entry name" value="GPROTEINBRPT"/>
</dbReference>
<dbReference type="SUPFAM" id="SSF50978">
    <property type="entry name" value="WD40 repeat-like"/>
    <property type="match status" value="1"/>
</dbReference>
<sequence length="1146" mass="126583">MAKQGSYKTQEFVAHASNVNCLNIGKKSSRLLVTGGEDQKVNLWAIGKPTSLLSLSGHTSPVESVTFDSGEVLVVSGASFGVIKLWDLEEAKILRTLTGHRSSCNALQFHPFGEFFASGSSDTNLKVWDVRKKGCIHTYKGHTRGINTVRFTPDGRWIVSGGADNVVKIWDLTAGKLLHEFKFHGGRIQCIDFHPLEFLLATGSADKTVKFWDLETFEMIGSAGTEATGVRSMAFHPDGKTLFCGLEDSLKVLSWEPVVCHDSVDMGWSTLGDLNINEEKLLACSYYHNCVGVWAADISLFGPYANGISPRSIGHMQRKLDVRECHSVEKLEHTSKSETEVPTTQDIEMPEIRNIYMDTSGSNKIMPKRIGSISSQKVMLPLISSETSDLLGLKRDPEIEVPVKNISQVTNRDFTVPLIVPRNNTYSEGTVNSRNEAKATETTSAGVLLKQSHIRRASVGKYETEKLTAEAKCLSNKLDGSDISSHSRESISSETSDLLTLKRDSEIELPVKNISQVTNTNFTVPLIVPRNNTYSEGTINSRNGDKATETTSAGVVLKQSHTRRASVGKYETEKLTAEVKCLSNKLDSSDISSHSRESISSESSDLLTQKRDREIEVPAKSISQVTNRQFTVPLIVPRSNTYAEGTVKSRTEAKAAETTGAGVVFKQSHRRRASVSKYETEKLTAEARCFSNKLGSSDISSCSRESTETVDENHNSGSVVEKLDRVLSPVAPLKSIHENSAHSQCCSSGTRSSKKVNGVKLGRTRSLVERWEGREKFSNAASDTASANILPESHTLPQMSKEQPQTSGRELASADDEIVVEDIMRSHDTFLSSLHSRLAKLQLTELRVLSMPFNDFDGEIFVEIWGLKNLQVFDFEWNSLSGSLPISVRSLKGLRVLNLGFNRFVGEIPATISNCSCLEVLNLAGNQVNGTLPDFVGIFYKLRGLYLSLNRLGGSIPEEIGKNCWSLEHIDLSGNLFVDGIPRGLVVRYFWQRNDVKGGLNAVGKLPDHFVQADVVSVLKEKMDIVSLELFSYLLPIVLGLLNSQIDRVLVVNLKTVTAYFYIYRHTIFSLEMLLKLVAIYGSVIQLTMSASSSIGVDLQAERRRDCCTECFIQLQKIKQVIPSIIRRGGLLAKYSQELNLLLQEV</sequence>
<dbReference type="GO" id="GO:0005874">
    <property type="term" value="C:microtubule"/>
    <property type="evidence" value="ECO:0007669"/>
    <property type="project" value="UniProtKB-KW"/>
</dbReference>
<dbReference type="InterPro" id="IPR001680">
    <property type="entry name" value="WD40_rpt"/>
</dbReference>
<evidence type="ECO:0000256" key="13">
    <source>
        <dbReference type="ARBA" id="ARBA00022895"/>
    </source>
</evidence>
<dbReference type="InterPro" id="IPR036322">
    <property type="entry name" value="WD40_repeat_dom_sf"/>
</dbReference>
<evidence type="ECO:0000256" key="11">
    <source>
        <dbReference type="ARBA" id="ARBA00022737"/>
    </source>
</evidence>
<feature type="repeat" description="WD" evidence="18">
    <location>
        <begin position="181"/>
        <end position="222"/>
    </location>
</feature>
<feature type="domain" description="Katanin p80 subunit C-terminal" evidence="20">
    <location>
        <begin position="986"/>
        <end position="1068"/>
    </location>
</feature>
<dbReference type="GO" id="GO:0008352">
    <property type="term" value="C:katanin complex"/>
    <property type="evidence" value="ECO:0007669"/>
    <property type="project" value="InterPro"/>
</dbReference>
<evidence type="ECO:0000256" key="3">
    <source>
        <dbReference type="ARBA" id="ARBA00004629"/>
    </source>
</evidence>
<dbReference type="InterPro" id="IPR032675">
    <property type="entry name" value="LRR_dom_sf"/>
</dbReference>
<protein>
    <recommendedName>
        <fullName evidence="17">Katanin p80 WD40 repeat-containing subunit B1 homolog</fullName>
    </recommendedName>
</protein>
<dbReference type="GO" id="GO:0006260">
    <property type="term" value="P:DNA replication"/>
    <property type="evidence" value="ECO:0007669"/>
    <property type="project" value="UniProtKB-KW"/>
</dbReference>
<dbReference type="PANTHER" id="PTHR19845:SF15">
    <property type="entry name" value="KATANIN P80 WD40 REPEAT-CONTAINING SUBUNIT B1 HOMOLOG KTN80.2"/>
    <property type="match status" value="1"/>
</dbReference>
<organism evidence="21 22">
    <name type="scientific">Coptis chinensis</name>
    <dbReference type="NCBI Taxonomy" id="261450"/>
    <lineage>
        <taxon>Eukaryota</taxon>
        <taxon>Viridiplantae</taxon>
        <taxon>Streptophyta</taxon>
        <taxon>Embryophyta</taxon>
        <taxon>Tracheophyta</taxon>
        <taxon>Spermatophyta</taxon>
        <taxon>Magnoliopsida</taxon>
        <taxon>Ranunculales</taxon>
        <taxon>Ranunculaceae</taxon>
        <taxon>Coptidoideae</taxon>
        <taxon>Coptis</taxon>
    </lineage>
</organism>
<evidence type="ECO:0000313" key="22">
    <source>
        <dbReference type="Proteomes" id="UP000631114"/>
    </source>
</evidence>
<feature type="compositionally biased region" description="Basic and acidic residues" evidence="19">
    <location>
        <begin position="705"/>
        <end position="714"/>
    </location>
</feature>
<keyword evidence="9" id="KW-0235">DNA replication</keyword>
<feature type="repeat" description="WD" evidence="18">
    <location>
        <begin position="12"/>
        <end position="54"/>
    </location>
</feature>
<feature type="compositionally biased region" description="Polar residues" evidence="19">
    <location>
        <begin position="695"/>
        <end position="704"/>
    </location>
</feature>
<feature type="region of interest" description="Disordered" evidence="19">
    <location>
        <begin position="586"/>
        <end position="611"/>
    </location>
</feature>
<evidence type="ECO:0000256" key="17">
    <source>
        <dbReference type="HAMAP-Rule" id="MF_03022"/>
    </source>
</evidence>
<evidence type="ECO:0000256" key="4">
    <source>
        <dbReference type="ARBA" id="ARBA00007545"/>
    </source>
</evidence>
<evidence type="ECO:0000256" key="9">
    <source>
        <dbReference type="ARBA" id="ARBA00022705"/>
    </source>
</evidence>
<name>A0A835I544_9MAGN</name>
<keyword evidence="5 17" id="KW-0963">Cytoplasm</keyword>
<dbReference type="HAMAP" id="MF_03022">
    <property type="entry name" value="Katanin_p80_B1"/>
    <property type="match status" value="1"/>
</dbReference>
<dbReference type="FunFam" id="2.130.10.10:FF:000183">
    <property type="entry name" value="Katanin p80 WD40 repeat-containing subunit B1"/>
    <property type="match status" value="1"/>
</dbReference>
<dbReference type="Proteomes" id="UP000631114">
    <property type="component" value="Unassembled WGS sequence"/>
</dbReference>
<dbReference type="PROSITE" id="PS50294">
    <property type="entry name" value="WD_REPEATS_REGION"/>
    <property type="match status" value="5"/>
</dbReference>
<dbReference type="SMART" id="SM00320">
    <property type="entry name" value="WD40"/>
    <property type="match status" value="6"/>
</dbReference>
<evidence type="ECO:0000256" key="7">
    <source>
        <dbReference type="ARBA" id="ARBA00022614"/>
    </source>
</evidence>
<dbReference type="Pfam" id="PF00400">
    <property type="entry name" value="WD40"/>
    <property type="match status" value="6"/>
</dbReference>
<evidence type="ECO:0000256" key="12">
    <source>
        <dbReference type="ARBA" id="ARBA00022838"/>
    </source>
</evidence>
<keyword evidence="13" id="KW-0158">Chromosome</keyword>
<keyword evidence="22" id="KW-1185">Reference proteome</keyword>
<gene>
    <name evidence="21" type="ORF">IFM89_015583</name>
</gene>
<evidence type="ECO:0000259" key="20">
    <source>
        <dbReference type="Pfam" id="PF13925"/>
    </source>
</evidence>
<reference evidence="21 22" key="1">
    <citation type="submission" date="2020-10" db="EMBL/GenBank/DDBJ databases">
        <title>The Coptis chinensis genome and diversification of protoberbering-type alkaloids.</title>
        <authorList>
            <person name="Wang B."/>
            <person name="Shu S."/>
            <person name="Song C."/>
            <person name="Liu Y."/>
        </authorList>
    </citation>
    <scope>NUCLEOTIDE SEQUENCE [LARGE SCALE GENOMIC DNA]</scope>
    <source>
        <strain evidence="21">HL-2020</strain>
        <tissue evidence="21">Leaf</tissue>
    </source>
</reference>
<comment type="function">
    <text evidence="17">May participate in a complex which severs microtubules in an ATP-dependent manner. Microtubule severing may promote rapid reorganization of cellular microtubule arrays.</text>
</comment>
<comment type="similarity">
    <text evidence="17">Belongs to the WD repeat KATNB1 family.</text>
</comment>
<dbReference type="EMBL" id="JADFTS010000004">
    <property type="protein sequence ID" value="KAF9609328.1"/>
    <property type="molecule type" value="Genomic_DNA"/>
</dbReference>
<dbReference type="GO" id="GO:0051013">
    <property type="term" value="P:microtubule severing"/>
    <property type="evidence" value="ECO:0007669"/>
    <property type="project" value="UniProtKB-UniRule"/>
</dbReference>
<dbReference type="InterPro" id="IPR001611">
    <property type="entry name" value="Leu-rich_rpt"/>
</dbReference>
<evidence type="ECO:0000256" key="5">
    <source>
        <dbReference type="ARBA" id="ARBA00022490"/>
    </source>
</evidence>
<dbReference type="InterPro" id="IPR026962">
    <property type="entry name" value="KTNB1"/>
</dbReference>
<dbReference type="Pfam" id="PF13925">
    <property type="entry name" value="Katanin_con80"/>
    <property type="match status" value="1"/>
</dbReference>
<evidence type="ECO:0000313" key="21">
    <source>
        <dbReference type="EMBL" id="KAF9609328.1"/>
    </source>
</evidence>
<dbReference type="InterPro" id="IPR019775">
    <property type="entry name" value="WD40_repeat_CS"/>
</dbReference>
<dbReference type="FunFam" id="2.130.10.10:FF:000897">
    <property type="entry name" value="Katanin p80 WD40 repeat-containing subunit B1 homolog"/>
    <property type="match status" value="1"/>
</dbReference>
<evidence type="ECO:0000256" key="19">
    <source>
        <dbReference type="SAM" id="MobiDB-lite"/>
    </source>
</evidence>
<evidence type="ECO:0000256" key="16">
    <source>
        <dbReference type="ARBA" id="ARBA00023328"/>
    </source>
</evidence>
<feature type="region of interest" description="Disordered" evidence="19">
    <location>
        <begin position="695"/>
        <end position="716"/>
    </location>
</feature>
<feature type="repeat" description="WD" evidence="18">
    <location>
        <begin position="139"/>
        <end position="180"/>
    </location>
</feature>
<feature type="compositionally biased region" description="Polar residues" evidence="19">
    <location>
        <begin position="795"/>
        <end position="808"/>
    </location>
</feature>
<keyword evidence="16" id="KW-0137">Centromere</keyword>
<evidence type="ECO:0000256" key="15">
    <source>
        <dbReference type="ARBA" id="ARBA00023212"/>
    </source>
</evidence>
<dbReference type="GO" id="GO:0005737">
    <property type="term" value="C:cytoplasm"/>
    <property type="evidence" value="ECO:0007669"/>
    <property type="project" value="UniProtKB-UniRule"/>
</dbReference>
<keyword evidence="12" id="KW-0995">Kinetochore</keyword>
<keyword evidence="8 17" id="KW-0493">Microtubule</keyword>
<dbReference type="GO" id="GO:0007019">
    <property type="term" value="P:microtubule depolymerization"/>
    <property type="evidence" value="ECO:0007669"/>
    <property type="project" value="TreeGrafter"/>
</dbReference>
<feature type="region of interest" description="Disordered" evidence="19">
    <location>
        <begin position="738"/>
        <end position="758"/>
    </location>
</feature>
<dbReference type="GO" id="GO:0000781">
    <property type="term" value="C:chromosome, telomeric region"/>
    <property type="evidence" value="ECO:0007669"/>
    <property type="project" value="UniProtKB-SubCell"/>
</dbReference>
<keyword evidence="13" id="KW-0779">Telomere</keyword>
<proteinExistence type="inferred from homology"/>
<evidence type="ECO:0000256" key="14">
    <source>
        <dbReference type="ARBA" id="ARBA00023180"/>
    </source>
</evidence>
<keyword evidence="15 17" id="KW-0206">Cytoskeleton</keyword>
<dbReference type="Gene3D" id="3.80.10.10">
    <property type="entry name" value="Ribonuclease Inhibitor"/>
    <property type="match status" value="1"/>
</dbReference>
<keyword evidence="14" id="KW-0325">Glycoprotein</keyword>
<dbReference type="SUPFAM" id="SSF52058">
    <property type="entry name" value="L domain-like"/>
    <property type="match status" value="1"/>
</dbReference>
<dbReference type="OrthoDB" id="538223at2759"/>
<feature type="repeat" description="WD" evidence="18">
    <location>
        <begin position="55"/>
        <end position="96"/>
    </location>
</feature>
<keyword evidence="10" id="KW-0732">Signal</keyword>
<dbReference type="InterPro" id="IPR020472">
    <property type="entry name" value="WD40_PAC1"/>
</dbReference>
<keyword evidence="7" id="KW-0433">Leucine-rich repeat</keyword>
<feature type="region of interest" description="Disordered" evidence="19">
    <location>
        <begin position="778"/>
        <end position="811"/>
    </location>
</feature>
<dbReference type="CDD" id="cd00200">
    <property type="entry name" value="WD40"/>
    <property type="match status" value="1"/>
</dbReference>
<dbReference type="AlphaFoldDB" id="A0A835I544"/>
<feature type="compositionally biased region" description="Polar residues" evidence="19">
    <location>
        <begin position="741"/>
        <end position="751"/>
    </location>
</feature>
<keyword evidence="6 18" id="KW-0853">WD repeat</keyword>
<evidence type="ECO:0000256" key="18">
    <source>
        <dbReference type="PROSITE-ProRule" id="PRU00221"/>
    </source>
</evidence>
<evidence type="ECO:0000256" key="2">
    <source>
        <dbReference type="ARBA" id="ARBA00004574"/>
    </source>
</evidence>
<evidence type="ECO:0000256" key="8">
    <source>
        <dbReference type="ARBA" id="ARBA00022701"/>
    </source>
</evidence>
<comment type="caution">
    <text evidence="21">The sequence shown here is derived from an EMBL/GenBank/DDBJ whole genome shotgun (WGS) entry which is preliminary data.</text>
</comment>
<dbReference type="PROSITE" id="PS50082">
    <property type="entry name" value="WD_REPEATS_2"/>
    <property type="match status" value="5"/>
</dbReference>
<comment type="subcellular location">
    <subcellularLocation>
        <location evidence="3">Chromosome</location>
        <location evidence="3">Centromere</location>
        <location evidence="3">Kinetochore</location>
    </subcellularLocation>
    <subcellularLocation>
        <location evidence="2">Chromosome</location>
        <location evidence="2">Telomere</location>
    </subcellularLocation>
    <subcellularLocation>
        <location evidence="1 17">Cytoplasm</location>
        <location evidence="1 17">Cytoskeleton</location>
    </subcellularLocation>
</comment>
<dbReference type="InterPro" id="IPR028021">
    <property type="entry name" value="Katanin_C-terminal"/>
</dbReference>
<accession>A0A835I544</accession>
<keyword evidence="11" id="KW-0677">Repeat</keyword>
<comment type="similarity">
    <text evidence="4">Belongs to the LRWD1 family.</text>
</comment>
<dbReference type="InterPro" id="IPR015943">
    <property type="entry name" value="WD40/YVTN_repeat-like_dom_sf"/>
</dbReference>
<dbReference type="GO" id="GO:0051510">
    <property type="term" value="P:regulation of unidimensional cell growth"/>
    <property type="evidence" value="ECO:0007669"/>
    <property type="project" value="UniProtKB-ARBA"/>
</dbReference>
<dbReference type="PANTHER" id="PTHR19845">
    <property type="entry name" value="KATANIN P80 SUBUNIT"/>
    <property type="match status" value="1"/>
</dbReference>
<dbReference type="GO" id="GO:0008017">
    <property type="term" value="F:microtubule binding"/>
    <property type="evidence" value="ECO:0007669"/>
    <property type="project" value="UniProtKB-UniRule"/>
</dbReference>
<evidence type="ECO:0000256" key="6">
    <source>
        <dbReference type="ARBA" id="ARBA00022574"/>
    </source>
</evidence>
<dbReference type="Gene3D" id="2.130.10.10">
    <property type="entry name" value="YVTN repeat-like/Quinoprotein amine dehydrogenase"/>
    <property type="match status" value="2"/>
</dbReference>